<gene>
    <name evidence="1" type="ORF">BDN72DRAFT_864627</name>
</gene>
<accession>A0ACD3A477</accession>
<sequence>MEGAKWVPKSILARVALVVRFYGWQFTMLPLFTGIECGIWVPTSAIASYIAGLGVSNVPTGLQLLWLMDCILSKIECGSWILKAISTMAMDEHQCKGRVLQAIPAMAIDAMGGASPLYPYSLEPVELLGAKCYIFHGYKT</sequence>
<dbReference type="Proteomes" id="UP000308600">
    <property type="component" value="Unassembled WGS sequence"/>
</dbReference>
<proteinExistence type="predicted"/>
<evidence type="ECO:0000313" key="1">
    <source>
        <dbReference type="EMBL" id="TFK60094.1"/>
    </source>
</evidence>
<keyword evidence="2" id="KW-1185">Reference proteome</keyword>
<evidence type="ECO:0000313" key="2">
    <source>
        <dbReference type="Proteomes" id="UP000308600"/>
    </source>
</evidence>
<name>A0ACD3A477_9AGAR</name>
<dbReference type="EMBL" id="ML208832">
    <property type="protein sequence ID" value="TFK60094.1"/>
    <property type="molecule type" value="Genomic_DNA"/>
</dbReference>
<organism evidence="1 2">
    <name type="scientific">Pluteus cervinus</name>
    <dbReference type="NCBI Taxonomy" id="181527"/>
    <lineage>
        <taxon>Eukaryota</taxon>
        <taxon>Fungi</taxon>
        <taxon>Dikarya</taxon>
        <taxon>Basidiomycota</taxon>
        <taxon>Agaricomycotina</taxon>
        <taxon>Agaricomycetes</taxon>
        <taxon>Agaricomycetidae</taxon>
        <taxon>Agaricales</taxon>
        <taxon>Pluteineae</taxon>
        <taxon>Pluteaceae</taxon>
        <taxon>Pluteus</taxon>
    </lineage>
</organism>
<reference evidence="1 2" key="1">
    <citation type="journal article" date="2019" name="Nat. Ecol. Evol.">
        <title>Megaphylogeny resolves global patterns of mushroom evolution.</title>
        <authorList>
            <person name="Varga T."/>
            <person name="Krizsan K."/>
            <person name="Foldi C."/>
            <person name="Dima B."/>
            <person name="Sanchez-Garcia M."/>
            <person name="Sanchez-Ramirez S."/>
            <person name="Szollosi G.J."/>
            <person name="Szarkandi J.G."/>
            <person name="Papp V."/>
            <person name="Albert L."/>
            <person name="Andreopoulos W."/>
            <person name="Angelini C."/>
            <person name="Antonin V."/>
            <person name="Barry K.W."/>
            <person name="Bougher N.L."/>
            <person name="Buchanan P."/>
            <person name="Buyck B."/>
            <person name="Bense V."/>
            <person name="Catcheside P."/>
            <person name="Chovatia M."/>
            <person name="Cooper J."/>
            <person name="Damon W."/>
            <person name="Desjardin D."/>
            <person name="Finy P."/>
            <person name="Geml J."/>
            <person name="Haridas S."/>
            <person name="Hughes K."/>
            <person name="Justo A."/>
            <person name="Karasinski D."/>
            <person name="Kautmanova I."/>
            <person name="Kiss B."/>
            <person name="Kocsube S."/>
            <person name="Kotiranta H."/>
            <person name="LaButti K.M."/>
            <person name="Lechner B.E."/>
            <person name="Liimatainen K."/>
            <person name="Lipzen A."/>
            <person name="Lukacs Z."/>
            <person name="Mihaltcheva S."/>
            <person name="Morgado L.N."/>
            <person name="Niskanen T."/>
            <person name="Noordeloos M.E."/>
            <person name="Ohm R.A."/>
            <person name="Ortiz-Santana B."/>
            <person name="Ovrebo C."/>
            <person name="Racz N."/>
            <person name="Riley R."/>
            <person name="Savchenko A."/>
            <person name="Shiryaev A."/>
            <person name="Soop K."/>
            <person name="Spirin V."/>
            <person name="Szebenyi C."/>
            <person name="Tomsovsky M."/>
            <person name="Tulloss R.E."/>
            <person name="Uehling J."/>
            <person name="Grigoriev I.V."/>
            <person name="Vagvolgyi C."/>
            <person name="Papp T."/>
            <person name="Martin F.M."/>
            <person name="Miettinen O."/>
            <person name="Hibbett D.S."/>
            <person name="Nagy L.G."/>
        </authorList>
    </citation>
    <scope>NUCLEOTIDE SEQUENCE [LARGE SCALE GENOMIC DNA]</scope>
    <source>
        <strain evidence="1 2">NL-1719</strain>
    </source>
</reference>
<protein>
    <submittedName>
        <fullName evidence="1">Uncharacterized protein</fullName>
    </submittedName>
</protein>